<dbReference type="PANTHER" id="PTHR42929:SF5">
    <property type="entry name" value="ABC TRANSPORTER PERMEASE PROTEIN"/>
    <property type="match status" value="1"/>
</dbReference>
<dbReference type="InterPro" id="IPR035906">
    <property type="entry name" value="MetI-like_sf"/>
</dbReference>
<feature type="domain" description="ABC transmembrane type-1" evidence="9">
    <location>
        <begin position="65"/>
        <end position="271"/>
    </location>
</feature>
<dbReference type="Proteomes" id="UP000256794">
    <property type="component" value="Unassembled WGS sequence"/>
</dbReference>
<sequence>MTMFKNGGGRSAIVWCIFVLPLPAFLILAYFLPMMGILSWSFTDPVPGLQNYARIAEDQTIHLLFWRTLRICLTTAVISVLVAYLLAYHWILGPPARQRLIEMAILIPFWISVLVRAFGWLILLRPKGLINENLIALGIITEPLAMVRNEIGVVIGMVHFMVPMAVFPIAAVMRQIDPRVIQAARGLGAGSVRRFIEVFLPLSMPGVIGALFIVAVFSLGFFITPAILGGGRVVMVAENIFVRMLQTANWGLGSALAAVLLVLVVGLIWILSRIVRLDRLL</sequence>
<dbReference type="CDD" id="cd06261">
    <property type="entry name" value="TM_PBP2"/>
    <property type="match status" value="1"/>
</dbReference>
<feature type="transmembrane region" description="Helical" evidence="8">
    <location>
        <begin position="103"/>
        <end position="123"/>
    </location>
</feature>
<feature type="transmembrane region" description="Helical" evidence="8">
    <location>
        <begin position="12"/>
        <end position="32"/>
    </location>
</feature>
<evidence type="ECO:0000256" key="3">
    <source>
        <dbReference type="ARBA" id="ARBA00022448"/>
    </source>
</evidence>
<organism evidence="10 11">
    <name type="scientific">Paracoccus versutus</name>
    <name type="common">Thiobacillus versutus</name>
    <dbReference type="NCBI Taxonomy" id="34007"/>
    <lineage>
        <taxon>Bacteria</taxon>
        <taxon>Pseudomonadati</taxon>
        <taxon>Pseudomonadota</taxon>
        <taxon>Alphaproteobacteria</taxon>
        <taxon>Rhodobacterales</taxon>
        <taxon>Paracoccaceae</taxon>
        <taxon>Paracoccus</taxon>
    </lineage>
</organism>
<keyword evidence="4" id="KW-1003">Cell membrane</keyword>
<proteinExistence type="inferred from homology"/>
<keyword evidence="3" id="KW-0813">Transport</keyword>
<dbReference type="Gene3D" id="1.10.3720.10">
    <property type="entry name" value="MetI-like"/>
    <property type="match status" value="1"/>
</dbReference>
<evidence type="ECO:0000256" key="2">
    <source>
        <dbReference type="ARBA" id="ARBA00007069"/>
    </source>
</evidence>
<comment type="caution">
    <text evidence="10">The sequence shown here is derived from an EMBL/GenBank/DDBJ whole genome shotgun (WGS) entry which is preliminary data.</text>
</comment>
<evidence type="ECO:0000256" key="8">
    <source>
        <dbReference type="SAM" id="Phobius"/>
    </source>
</evidence>
<dbReference type="PROSITE" id="PS50928">
    <property type="entry name" value="ABC_TM1"/>
    <property type="match status" value="1"/>
</dbReference>
<evidence type="ECO:0000256" key="6">
    <source>
        <dbReference type="ARBA" id="ARBA00022989"/>
    </source>
</evidence>
<evidence type="ECO:0000256" key="1">
    <source>
        <dbReference type="ARBA" id="ARBA00004651"/>
    </source>
</evidence>
<feature type="transmembrane region" description="Helical" evidence="8">
    <location>
        <begin position="195"/>
        <end position="228"/>
    </location>
</feature>
<accession>A0AAQ0HC73</accession>
<keyword evidence="11" id="KW-1185">Reference proteome</keyword>
<evidence type="ECO:0000313" key="10">
    <source>
        <dbReference type="EMBL" id="REG26949.1"/>
    </source>
</evidence>
<keyword evidence="6 8" id="KW-1133">Transmembrane helix</keyword>
<comment type="subcellular location">
    <subcellularLocation>
        <location evidence="1">Cell membrane</location>
        <topology evidence="1">Multi-pass membrane protein</topology>
    </subcellularLocation>
</comment>
<evidence type="ECO:0000313" key="11">
    <source>
        <dbReference type="Proteomes" id="UP000256794"/>
    </source>
</evidence>
<name>A0AAQ0HC73_PARVE</name>
<evidence type="ECO:0000256" key="4">
    <source>
        <dbReference type="ARBA" id="ARBA00022475"/>
    </source>
</evidence>
<feature type="transmembrane region" description="Helical" evidence="8">
    <location>
        <begin position="151"/>
        <end position="174"/>
    </location>
</feature>
<evidence type="ECO:0000256" key="7">
    <source>
        <dbReference type="ARBA" id="ARBA00023136"/>
    </source>
</evidence>
<evidence type="ECO:0000256" key="5">
    <source>
        <dbReference type="ARBA" id="ARBA00022692"/>
    </source>
</evidence>
<feature type="transmembrane region" description="Helical" evidence="8">
    <location>
        <begin position="68"/>
        <end position="91"/>
    </location>
</feature>
<reference evidence="10 11" key="1">
    <citation type="submission" date="2018-08" db="EMBL/GenBank/DDBJ databases">
        <title>Genomic Encyclopedia of Archaeal and Bacterial Type Strains, Phase II (KMG-II): from individual species to whole genera.</title>
        <authorList>
            <person name="Goeker M."/>
        </authorList>
    </citation>
    <scope>NUCLEOTIDE SEQUENCE [LARGE SCALE GENOMIC DNA]</scope>
    <source>
        <strain evidence="10 11">DSM 582</strain>
    </source>
</reference>
<comment type="similarity">
    <text evidence="2">Belongs to the binding-protein-dependent transport system permease family. CysTW subfamily.</text>
</comment>
<gene>
    <name evidence="10" type="ORF">ATH84_10788</name>
</gene>
<keyword evidence="7 8" id="KW-0472">Membrane</keyword>
<dbReference type="InterPro" id="IPR000515">
    <property type="entry name" value="MetI-like"/>
</dbReference>
<dbReference type="SUPFAM" id="SSF161098">
    <property type="entry name" value="MetI-like"/>
    <property type="match status" value="1"/>
</dbReference>
<dbReference type="EMBL" id="QUMX01000078">
    <property type="protein sequence ID" value="REG26949.1"/>
    <property type="molecule type" value="Genomic_DNA"/>
</dbReference>
<feature type="transmembrane region" description="Helical" evidence="8">
    <location>
        <begin position="248"/>
        <end position="271"/>
    </location>
</feature>
<dbReference type="AlphaFoldDB" id="A0AAQ0HC73"/>
<dbReference type="PANTHER" id="PTHR42929">
    <property type="entry name" value="INNER MEMBRANE ABC TRANSPORTER PERMEASE PROTEIN YDCU-RELATED-RELATED"/>
    <property type="match status" value="1"/>
</dbReference>
<keyword evidence="5 8" id="KW-0812">Transmembrane</keyword>
<dbReference type="GO" id="GO:0055085">
    <property type="term" value="P:transmembrane transport"/>
    <property type="evidence" value="ECO:0007669"/>
    <property type="project" value="InterPro"/>
</dbReference>
<protein>
    <submittedName>
        <fullName evidence="10">Spermidine/putrescine transport system permease protein</fullName>
    </submittedName>
</protein>
<dbReference type="GO" id="GO:0005886">
    <property type="term" value="C:plasma membrane"/>
    <property type="evidence" value="ECO:0007669"/>
    <property type="project" value="UniProtKB-SubCell"/>
</dbReference>
<evidence type="ECO:0000259" key="9">
    <source>
        <dbReference type="PROSITE" id="PS50928"/>
    </source>
</evidence>